<name>A0A8J2PRD7_9HEXA</name>
<keyword evidence="4" id="KW-1185">Reference proteome</keyword>
<feature type="non-terminal residue" evidence="3">
    <location>
        <position position="206"/>
    </location>
</feature>
<dbReference type="InterPro" id="IPR001611">
    <property type="entry name" value="Leu-rich_rpt"/>
</dbReference>
<dbReference type="PANTHER" id="PTHR48051:SF1">
    <property type="entry name" value="RAS SUPPRESSOR PROTEIN 1"/>
    <property type="match status" value="1"/>
</dbReference>
<dbReference type="Proteomes" id="UP000708208">
    <property type="component" value="Unassembled WGS sequence"/>
</dbReference>
<dbReference type="EMBL" id="CAJVCH010557238">
    <property type="protein sequence ID" value="CAG7830714.1"/>
    <property type="molecule type" value="Genomic_DNA"/>
</dbReference>
<evidence type="ECO:0000256" key="2">
    <source>
        <dbReference type="ARBA" id="ARBA00022737"/>
    </source>
</evidence>
<keyword evidence="2" id="KW-0677">Repeat</keyword>
<gene>
    <name evidence="3" type="ORF">AFUS01_LOCUS40501</name>
</gene>
<dbReference type="InterPro" id="IPR050216">
    <property type="entry name" value="LRR_domain-containing"/>
</dbReference>
<comment type="caution">
    <text evidence="3">The sequence shown here is derived from an EMBL/GenBank/DDBJ whole genome shotgun (WGS) entry which is preliminary data.</text>
</comment>
<dbReference type="PROSITE" id="PS51450">
    <property type="entry name" value="LRR"/>
    <property type="match status" value="2"/>
</dbReference>
<dbReference type="Pfam" id="PF13855">
    <property type="entry name" value="LRR_8"/>
    <property type="match status" value="1"/>
</dbReference>
<proteinExistence type="predicted"/>
<evidence type="ECO:0000313" key="4">
    <source>
        <dbReference type="Proteomes" id="UP000708208"/>
    </source>
</evidence>
<organism evidence="3 4">
    <name type="scientific">Allacma fusca</name>
    <dbReference type="NCBI Taxonomy" id="39272"/>
    <lineage>
        <taxon>Eukaryota</taxon>
        <taxon>Metazoa</taxon>
        <taxon>Ecdysozoa</taxon>
        <taxon>Arthropoda</taxon>
        <taxon>Hexapoda</taxon>
        <taxon>Collembola</taxon>
        <taxon>Symphypleona</taxon>
        <taxon>Sminthuridae</taxon>
        <taxon>Allacma</taxon>
    </lineage>
</organism>
<accession>A0A8J2PRD7</accession>
<dbReference type="PANTHER" id="PTHR48051">
    <property type="match status" value="1"/>
</dbReference>
<keyword evidence="1" id="KW-0433">Leucine-rich repeat</keyword>
<dbReference type="AlphaFoldDB" id="A0A8J2PRD7"/>
<reference evidence="3" key="1">
    <citation type="submission" date="2021-06" db="EMBL/GenBank/DDBJ databases">
        <authorList>
            <person name="Hodson N. C."/>
            <person name="Mongue J. A."/>
            <person name="Jaron S. K."/>
        </authorList>
    </citation>
    <scope>NUCLEOTIDE SEQUENCE</scope>
</reference>
<dbReference type="GO" id="GO:0005737">
    <property type="term" value="C:cytoplasm"/>
    <property type="evidence" value="ECO:0007669"/>
    <property type="project" value="TreeGrafter"/>
</dbReference>
<dbReference type="OrthoDB" id="1728874at2759"/>
<sequence>MTYQNKREGFGYDRGKGNPQKSCCWCFCWCRWCSGRGSKENPNMGNQGIRQHVEMSSKTGVFHMSKAKLHEFPPDLAKIVDVLRSIDMSENKIAEIPINVGAFVNLKHLCLNRNHIEAIPDQIGSLSKLESLSLAGNRIRTIPVAIQKLKKLKDVNLSENQISNFPLVFCGLTNMVVLNLASNKIQEIPDGVGALQVIELILNQNQ</sequence>
<evidence type="ECO:0000256" key="1">
    <source>
        <dbReference type="ARBA" id="ARBA00022614"/>
    </source>
</evidence>
<evidence type="ECO:0000313" key="3">
    <source>
        <dbReference type="EMBL" id="CAG7830714.1"/>
    </source>
</evidence>
<dbReference type="SMART" id="SM00369">
    <property type="entry name" value="LRR_TYP"/>
    <property type="match status" value="5"/>
</dbReference>
<protein>
    <submittedName>
        <fullName evidence="3">Uncharacterized protein</fullName>
    </submittedName>
</protein>
<dbReference type="InterPro" id="IPR003591">
    <property type="entry name" value="Leu-rich_rpt_typical-subtyp"/>
</dbReference>